<dbReference type="AlphaFoldDB" id="A0A9X3AK73"/>
<dbReference type="Proteomes" id="UP001155546">
    <property type="component" value="Unassembled WGS sequence"/>
</dbReference>
<dbReference type="InterPro" id="IPR020458">
    <property type="entry name" value="Znf_DskA_TraR_CS"/>
</dbReference>
<feature type="domain" description="Zinc finger DksA/TraR C4-type" evidence="5">
    <location>
        <begin position="77"/>
        <end position="112"/>
    </location>
</feature>
<dbReference type="SUPFAM" id="SSF57716">
    <property type="entry name" value="Glucocorticoid receptor-like (DNA-binding domain)"/>
    <property type="match status" value="1"/>
</dbReference>
<organism evidence="6 7">
    <name type="scientific">Shewanella holmiensis</name>
    <dbReference type="NCBI Taxonomy" id="2952222"/>
    <lineage>
        <taxon>Bacteria</taxon>
        <taxon>Pseudomonadati</taxon>
        <taxon>Pseudomonadota</taxon>
        <taxon>Gammaproteobacteria</taxon>
        <taxon>Alteromonadales</taxon>
        <taxon>Shewanellaceae</taxon>
        <taxon>Shewanella</taxon>
    </lineage>
</organism>
<dbReference type="InterPro" id="IPR000962">
    <property type="entry name" value="Znf_DskA_TraR"/>
</dbReference>
<dbReference type="Gene3D" id="1.20.120.910">
    <property type="entry name" value="DksA, coiled-coil domain"/>
    <property type="match status" value="1"/>
</dbReference>
<name>A0A9X3AK73_9GAMM</name>
<evidence type="ECO:0000259" key="5">
    <source>
        <dbReference type="Pfam" id="PF01258"/>
    </source>
</evidence>
<evidence type="ECO:0000256" key="2">
    <source>
        <dbReference type="ARBA" id="ARBA00022771"/>
    </source>
</evidence>
<dbReference type="EMBL" id="JAMTCD010000001">
    <property type="protein sequence ID" value="MCT7940412.1"/>
    <property type="molecule type" value="Genomic_DNA"/>
</dbReference>
<comment type="caution">
    <text evidence="6">The sequence shown here is derived from an EMBL/GenBank/DDBJ whole genome shotgun (WGS) entry which is preliminary data.</text>
</comment>
<dbReference type="GO" id="GO:0008270">
    <property type="term" value="F:zinc ion binding"/>
    <property type="evidence" value="ECO:0007669"/>
    <property type="project" value="UniProtKB-KW"/>
</dbReference>
<protein>
    <submittedName>
        <fullName evidence="6">TraR/DksA C4-type zinc finger protein</fullName>
    </submittedName>
</protein>
<keyword evidence="1" id="KW-0479">Metal-binding</keyword>
<evidence type="ECO:0000256" key="3">
    <source>
        <dbReference type="ARBA" id="ARBA00022833"/>
    </source>
</evidence>
<feature type="zinc finger region" description="dksA C4-type" evidence="4">
    <location>
        <begin position="82"/>
        <end position="106"/>
    </location>
</feature>
<proteinExistence type="predicted"/>
<dbReference type="PROSITE" id="PS51128">
    <property type="entry name" value="ZF_DKSA_2"/>
    <property type="match status" value="1"/>
</dbReference>
<keyword evidence="3" id="KW-0862">Zinc</keyword>
<evidence type="ECO:0000256" key="1">
    <source>
        <dbReference type="ARBA" id="ARBA00022723"/>
    </source>
</evidence>
<dbReference type="RefSeq" id="WP_261296859.1">
    <property type="nucleotide sequence ID" value="NZ_JAMTCD010000001.1"/>
</dbReference>
<keyword evidence="2" id="KW-0863">Zinc-finger</keyword>
<reference evidence="6" key="1">
    <citation type="journal article" date="2023" name="Int. J. Syst. Evol. Microbiol.">
        <title>&lt;i&gt;Shewanella septentrionalis&lt;/i&gt; sp. nov. and &lt;i&gt;Shewanella holmiensis&lt;/i&gt; sp. nov., isolated from Baltic Sea water and sediments.</title>
        <authorList>
            <person name="Martin-Rodriguez A.J."/>
            <person name="Thorell K."/>
            <person name="Joffre E."/>
            <person name="Jensie-Markopoulos S."/>
            <person name="Moore E.R.B."/>
            <person name="Sjoling A."/>
        </authorList>
    </citation>
    <scope>NUCLEOTIDE SEQUENCE</scope>
    <source>
        <strain evidence="6">SP1S2-7</strain>
    </source>
</reference>
<dbReference type="Pfam" id="PF01258">
    <property type="entry name" value="zf-dskA_traR"/>
    <property type="match status" value="1"/>
</dbReference>
<sequence>MKNQDIRAQLSQIEAELRAKIKLELLQHHIDNQQLNTIQQMDLSNLIDYLSEIKLPDTCLFERLMRLDAAICQLDLGLYGLCSDCESEIEASRLQDDPTEQRCSVCASRYQQEHRHELRLNH</sequence>
<dbReference type="PROSITE" id="PS01102">
    <property type="entry name" value="ZF_DKSA_1"/>
    <property type="match status" value="1"/>
</dbReference>
<keyword evidence="7" id="KW-1185">Reference proteome</keyword>
<accession>A0A9X3AK73</accession>
<evidence type="ECO:0000256" key="4">
    <source>
        <dbReference type="PROSITE-ProRule" id="PRU00510"/>
    </source>
</evidence>
<gene>
    <name evidence="6" type="ORF">NE535_01160</name>
</gene>
<evidence type="ECO:0000313" key="7">
    <source>
        <dbReference type="Proteomes" id="UP001155546"/>
    </source>
</evidence>
<evidence type="ECO:0000313" key="6">
    <source>
        <dbReference type="EMBL" id="MCT7940412.1"/>
    </source>
</evidence>